<keyword evidence="3" id="KW-0949">S-adenosyl-L-methionine</keyword>
<evidence type="ECO:0000313" key="5">
    <source>
        <dbReference type="EMBL" id="EAQ12210.1"/>
    </source>
</evidence>
<organism evidence="5 6">
    <name type="scientific">Maritimibacter alkaliphilus HTCC2654</name>
    <dbReference type="NCBI Taxonomy" id="314271"/>
    <lineage>
        <taxon>Bacteria</taxon>
        <taxon>Pseudomonadati</taxon>
        <taxon>Pseudomonadota</taxon>
        <taxon>Alphaproteobacteria</taxon>
        <taxon>Rhodobacterales</taxon>
        <taxon>Roseobacteraceae</taxon>
        <taxon>Maritimibacter</taxon>
    </lineage>
</organism>
<dbReference type="AlphaFoldDB" id="A3VHL9"/>
<dbReference type="STRING" id="314271.RB2654_08392"/>
<accession>A3VHL9</accession>
<evidence type="ECO:0000256" key="3">
    <source>
        <dbReference type="ARBA" id="ARBA00022691"/>
    </source>
</evidence>
<dbReference type="HOGENOM" id="CLU_056435_0_0_5"/>
<dbReference type="PANTHER" id="PTHR43464">
    <property type="entry name" value="METHYLTRANSFERASE"/>
    <property type="match status" value="1"/>
</dbReference>
<comment type="caution">
    <text evidence="5">The sequence shown here is derived from an EMBL/GenBank/DDBJ whole genome shotgun (WGS) entry which is preliminary data.</text>
</comment>
<dbReference type="PANTHER" id="PTHR43464:SF19">
    <property type="entry name" value="UBIQUINONE BIOSYNTHESIS O-METHYLTRANSFERASE, MITOCHONDRIAL"/>
    <property type="match status" value="1"/>
</dbReference>
<gene>
    <name evidence="5" type="ORF">RB2654_08392</name>
</gene>
<keyword evidence="6" id="KW-1185">Reference proteome</keyword>
<dbReference type="InterPro" id="IPR041698">
    <property type="entry name" value="Methyltransf_25"/>
</dbReference>
<reference evidence="5 6" key="1">
    <citation type="journal article" date="2010" name="J. Bacteriol.">
        <title>Genome sequences of Pelagibaca bermudensis HTCC2601T and Maritimibacter alkaliphilus HTCC2654T, the type strains of two marine Roseobacter genera.</title>
        <authorList>
            <person name="Thrash J.C."/>
            <person name="Cho J.C."/>
            <person name="Ferriera S."/>
            <person name="Johnson J."/>
            <person name="Vergin K.L."/>
            <person name="Giovannoni S.J."/>
        </authorList>
    </citation>
    <scope>NUCLEOTIDE SEQUENCE [LARGE SCALE GENOMIC DNA]</scope>
    <source>
        <strain evidence="5 6">HTCC2654</strain>
    </source>
</reference>
<dbReference type="GO" id="GO:0008168">
    <property type="term" value="F:methyltransferase activity"/>
    <property type="evidence" value="ECO:0007669"/>
    <property type="project" value="UniProtKB-KW"/>
</dbReference>
<dbReference type="CDD" id="cd02440">
    <property type="entry name" value="AdoMet_MTases"/>
    <property type="match status" value="1"/>
</dbReference>
<dbReference type="InterPro" id="IPR029063">
    <property type="entry name" value="SAM-dependent_MTases_sf"/>
</dbReference>
<evidence type="ECO:0000256" key="1">
    <source>
        <dbReference type="ARBA" id="ARBA00022603"/>
    </source>
</evidence>
<evidence type="ECO:0000313" key="6">
    <source>
        <dbReference type="Proteomes" id="UP000002931"/>
    </source>
</evidence>
<dbReference type="RefSeq" id="WP_008330493.1">
    <property type="nucleotide sequence ID" value="NZ_CH902578.1"/>
</dbReference>
<dbReference type="GO" id="GO:0032259">
    <property type="term" value="P:methylation"/>
    <property type="evidence" value="ECO:0007669"/>
    <property type="project" value="UniProtKB-KW"/>
</dbReference>
<dbReference type="SUPFAM" id="SSF53335">
    <property type="entry name" value="S-adenosyl-L-methionine-dependent methyltransferases"/>
    <property type="match status" value="1"/>
</dbReference>
<dbReference type="OrthoDB" id="9765084at2"/>
<dbReference type="Pfam" id="PF13649">
    <property type="entry name" value="Methyltransf_25"/>
    <property type="match status" value="1"/>
</dbReference>
<feature type="domain" description="Methyltransferase" evidence="4">
    <location>
        <begin position="43"/>
        <end position="136"/>
    </location>
</feature>
<name>A3VHL9_9RHOB</name>
<keyword evidence="2" id="KW-0808">Transferase</keyword>
<dbReference type="Gene3D" id="3.40.50.150">
    <property type="entry name" value="Vaccinia Virus protein VP39"/>
    <property type="match status" value="1"/>
</dbReference>
<keyword evidence="1" id="KW-0489">Methyltransferase</keyword>
<dbReference type="eggNOG" id="COG2890">
    <property type="taxonomic scope" value="Bacteria"/>
</dbReference>
<protein>
    <recommendedName>
        <fullName evidence="4">Methyltransferase domain-containing protein</fullName>
    </recommendedName>
</protein>
<evidence type="ECO:0000259" key="4">
    <source>
        <dbReference type="Pfam" id="PF13649"/>
    </source>
</evidence>
<evidence type="ECO:0000256" key="2">
    <source>
        <dbReference type="ARBA" id="ARBA00022679"/>
    </source>
</evidence>
<dbReference type="EMBL" id="AAMT01000009">
    <property type="protein sequence ID" value="EAQ12210.1"/>
    <property type="molecule type" value="Genomic_DNA"/>
</dbReference>
<dbReference type="Proteomes" id="UP000002931">
    <property type="component" value="Unassembled WGS sequence"/>
</dbReference>
<sequence>MTETQDLRTFWEDRYGAMTDPTNGKPSGVLERLATGRVPGRALDIGCARGDDALWLAATGWTVTGVDVSQTALDIAADRARTAGLADRITFERHTLPETFPDGSFDLVSALFFQSPMAFDRARVLELAARATAPGGLLVIAAHNTAPRWRMADHDHRPAFPTPEEDRAATAKSGHVWREIEVGLSAREVTGPDGETDTVKDSHVILERVS</sequence>
<proteinExistence type="predicted"/>